<dbReference type="RefSeq" id="WP_275118619.1">
    <property type="nucleotide sequence ID" value="NZ_JAOTPO010000007.1"/>
</dbReference>
<evidence type="ECO:0008006" key="3">
    <source>
        <dbReference type="Google" id="ProtNLM"/>
    </source>
</evidence>
<evidence type="ECO:0000313" key="1">
    <source>
        <dbReference type="EMBL" id="MDE5414001.1"/>
    </source>
</evidence>
<dbReference type="Proteomes" id="UP001148125">
    <property type="component" value="Unassembled WGS sequence"/>
</dbReference>
<protein>
    <recommendedName>
        <fullName evidence="3">Phr family secreted Rap phosphatase inhibitor</fullName>
    </recommendedName>
</protein>
<comment type="caution">
    <text evidence="1">The sequence shown here is derived from an EMBL/GenBank/DDBJ whole genome shotgun (WGS) entry which is preliminary data.</text>
</comment>
<gene>
    <name evidence="1" type="ORF">N7Z68_11475</name>
</gene>
<dbReference type="EMBL" id="JAOTPO010000007">
    <property type="protein sequence ID" value="MDE5414001.1"/>
    <property type="molecule type" value="Genomic_DNA"/>
</dbReference>
<evidence type="ECO:0000313" key="2">
    <source>
        <dbReference type="Proteomes" id="UP001148125"/>
    </source>
</evidence>
<sequence length="45" mass="4933">MMMKKAKKTFVLTAVVVGLFFTSFTGVMAHDEITPNGKPGYVHSD</sequence>
<organism evidence="1 2">
    <name type="scientific">Alkalihalobacterium chitinilyticum</name>
    <dbReference type="NCBI Taxonomy" id="2980103"/>
    <lineage>
        <taxon>Bacteria</taxon>
        <taxon>Bacillati</taxon>
        <taxon>Bacillota</taxon>
        <taxon>Bacilli</taxon>
        <taxon>Bacillales</taxon>
        <taxon>Bacillaceae</taxon>
        <taxon>Alkalihalobacterium</taxon>
    </lineage>
</organism>
<reference evidence="1" key="1">
    <citation type="submission" date="2024-05" db="EMBL/GenBank/DDBJ databases">
        <title>Alkalihalobacillus sp. strain MEB203 novel alkaliphilic bacterium from Lonar Lake, India.</title>
        <authorList>
            <person name="Joshi A."/>
            <person name="Thite S."/>
            <person name="Mengade P."/>
        </authorList>
    </citation>
    <scope>NUCLEOTIDE SEQUENCE</scope>
    <source>
        <strain evidence="1">MEB 203</strain>
    </source>
</reference>
<accession>A0ABT5VFQ3</accession>
<keyword evidence="2" id="KW-1185">Reference proteome</keyword>
<name>A0ABT5VFQ3_9BACI</name>
<proteinExistence type="predicted"/>